<dbReference type="Gene3D" id="1.50.10.10">
    <property type="match status" value="1"/>
</dbReference>
<gene>
    <name evidence="3" type="ORF">KP509_39G008700</name>
</gene>
<feature type="binding site" evidence="2">
    <location>
        <position position="195"/>
    </location>
    <ligand>
        <name>Zn(2+)</name>
        <dbReference type="ChEBI" id="CHEBI:29105"/>
    </ligand>
</feature>
<dbReference type="GO" id="GO:0031179">
    <property type="term" value="P:peptide modification"/>
    <property type="evidence" value="ECO:0007669"/>
    <property type="project" value="InterPro"/>
</dbReference>
<dbReference type="InterPro" id="IPR007822">
    <property type="entry name" value="LANC-like"/>
</dbReference>
<dbReference type="InterPro" id="IPR012341">
    <property type="entry name" value="6hp_glycosidase-like_sf"/>
</dbReference>
<dbReference type="EMBL" id="CM035444">
    <property type="protein sequence ID" value="KAH7276472.1"/>
    <property type="molecule type" value="Genomic_DNA"/>
</dbReference>
<comment type="caution">
    <text evidence="3">The sequence shown here is derived from an EMBL/GenBank/DDBJ whole genome shotgun (WGS) entry which is preliminary data.</text>
</comment>
<dbReference type="SUPFAM" id="SSF158745">
    <property type="entry name" value="LanC-like"/>
    <property type="match status" value="1"/>
</dbReference>
<dbReference type="GO" id="GO:0005975">
    <property type="term" value="P:carbohydrate metabolic process"/>
    <property type="evidence" value="ECO:0007669"/>
    <property type="project" value="InterPro"/>
</dbReference>
<keyword evidence="2" id="KW-0862">Zinc</keyword>
<organism evidence="3 4">
    <name type="scientific">Ceratopteris richardii</name>
    <name type="common">Triangle waterfern</name>
    <dbReference type="NCBI Taxonomy" id="49495"/>
    <lineage>
        <taxon>Eukaryota</taxon>
        <taxon>Viridiplantae</taxon>
        <taxon>Streptophyta</taxon>
        <taxon>Embryophyta</taxon>
        <taxon>Tracheophyta</taxon>
        <taxon>Polypodiopsida</taxon>
        <taxon>Polypodiidae</taxon>
        <taxon>Polypodiales</taxon>
        <taxon>Pteridineae</taxon>
        <taxon>Pteridaceae</taxon>
        <taxon>Parkerioideae</taxon>
        <taxon>Ceratopteris</taxon>
    </lineage>
</organism>
<feature type="binding site" evidence="2">
    <location>
        <position position="240"/>
    </location>
    <ligand>
        <name>Zn(2+)</name>
        <dbReference type="ChEBI" id="CHEBI:29105"/>
    </ligand>
</feature>
<keyword evidence="4" id="KW-1185">Reference proteome</keyword>
<proteinExistence type="inferred from homology"/>
<dbReference type="OMA" id="GTSAIMH"/>
<dbReference type="SMART" id="SM01260">
    <property type="entry name" value="LANC_like"/>
    <property type="match status" value="1"/>
</dbReference>
<evidence type="ECO:0000256" key="1">
    <source>
        <dbReference type="ARBA" id="ARBA00007179"/>
    </source>
</evidence>
<evidence type="ECO:0000256" key="2">
    <source>
        <dbReference type="PIRSR" id="PIRSR607822-1"/>
    </source>
</evidence>
<dbReference type="OrthoDB" id="10257263at2759"/>
<evidence type="ECO:0000313" key="4">
    <source>
        <dbReference type="Proteomes" id="UP000825935"/>
    </source>
</evidence>
<dbReference type="Proteomes" id="UP000825935">
    <property type="component" value="Chromosome 39"/>
</dbReference>
<dbReference type="InterPro" id="IPR020464">
    <property type="entry name" value="LanC-like_prot_euk"/>
</dbReference>
<dbReference type="PRINTS" id="PR01950">
    <property type="entry name" value="LANCSUPER"/>
</dbReference>
<reference evidence="3" key="1">
    <citation type="submission" date="2021-08" db="EMBL/GenBank/DDBJ databases">
        <title>WGS assembly of Ceratopteris richardii.</title>
        <authorList>
            <person name="Marchant D.B."/>
            <person name="Chen G."/>
            <person name="Jenkins J."/>
            <person name="Shu S."/>
            <person name="Leebens-Mack J."/>
            <person name="Grimwood J."/>
            <person name="Schmutz J."/>
            <person name="Soltis P."/>
            <person name="Soltis D."/>
            <person name="Chen Z.-H."/>
        </authorList>
    </citation>
    <scope>NUCLEOTIDE SEQUENCE</scope>
    <source>
        <strain evidence="3">Whitten #5841</strain>
        <tissue evidence="3">Leaf</tissue>
    </source>
</reference>
<comment type="similarity">
    <text evidence="1">Belongs to the LanC-like protein family.</text>
</comment>
<dbReference type="CDD" id="cd04794">
    <property type="entry name" value="euk_LANCL"/>
    <property type="match status" value="1"/>
</dbReference>
<dbReference type="Pfam" id="PF05147">
    <property type="entry name" value="LANC_like"/>
    <property type="match status" value="1"/>
</dbReference>
<feature type="binding site" evidence="2">
    <location>
        <position position="241"/>
    </location>
    <ligand>
        <name>Zn(2+)</name>
        <dbReference type="ChEBI" id="CHEBI:29105"/>
    </ligand>
</feature>
<protein>
    <submittedName>
        <fullName evidence="3">Uncharacterized protein</fullName>
    </submittedName>
</protein>
<dbReference type="GO" id="GO:0005886">
    <property type="term" value="C:plasma membrane"/>
    <property type="evidence" value="ECO:0007669"/>
    <property type="project" value="TreeGrafter"/>
</dbReference>
<dbReference type="PANTHER" id="PTHR12736">
    <property type="entry name" value="LANC-LIKE PROTEIN"/>
    <property type="match status" value="1"/>
</dbReference>
<name>A0A8T2PY41_CERRI</name>
<dbReference type="PANTHER" id="PTHR12736:SF7">
    <property type="entry name" value="LANC-LIKE PROTEIN 3"/>
    <property type="match status" value="1"/>
</dbReference>
<dbReference type="AlphaFoldDB" id="A0A8T2PY41"/>
<sequence length="322" mass="35892">MLIDFCFFFLPSLSFHDCICPTFLFGPVGIYALGAVAAKLAGERQEMDHFVKLLNKVGKESALVVDSGENGIPYELLYGRAGYIWSTLYVNKQLGFEAIPATTVRPILDAIFAAGRTEGHPSKSPLMYYWHGKPYWGAAHGLAGIMHCLLHYQLEEQDLAAVKGVLMYMIKNRFPESKNYPSREENRDDKLVQWCHGAPGLALTLCKASEVFTEKVFRDAAMEAGEVVWKRGLLRKVGLCHGVSGNGYTFLALYKLLQDEKYLHRAKAFGCFLLDNARGLIDSGEMHGGDHPYSLFEGLAGMCCLWLDLTNPVSARFPGYEI</sequence>
<evidence type="ECO:0000313" key="3">
    <source>
        <dbReference type="EMBL" id="KAH7276472.1"/>
    </source>
</evidence>
<keyword evidence="2" id="KW-0479">Metal-binding</keyword>
<dbReference type="PRINTS" id="PR01951">
    <property type="entry name" value="LANCEUKARYTE"/>
</dbReference>
<accession>A0A8T2PY41</accession>
<dbReference type="GO" id="GO:0046872">
    <property type="term" value="F:metal ion binding"/>
    <property type="evidence" value="ECO:0007669"/>
    <property type="project" value="UniProtKB-KW"/>
</dbReference>